<dbReference type="AlphaFoldDB" id="A0AAD5KYM6"/>
<protein>
    <recommendedName>
        <fullName evidence="2">INO80 complex subunit E N-terminal domain-containing protein</fullName>
    </recommendedName>
</protein>
<dbReference type="EMBL" id="WJBH02000010">
    <property type="protein sequence ID" value="KAI9552413.1"/>
    <property type="molecule type" value="Genomic_DNA"/>
</dbReference>
<evidence type="ECO:0000313" key="3">
    <source>
        <dbReference type="EMBL" id="KAI9552413.1"/>
    </source>
</evidence>
<evidence type="ECO:0000256" key="1">
    <source>
        <dbReference type="SAM" id="MobiDB-lite"/>
    </source>
</evidence>
<feature type="region of interest" description="Disordered" evidence="1">
    <location>
        <begin position="70"/>
        <end position="133"/>
    </location>
</feature>
<feature type="compositionally biased region" description="Low complexity" evidence="1">
    <location>
        <begin position="96"/>
        <end position="112"/>
    </location>
</feature>
<proteinExistence type="predicted"/>
<dbReference type="Pfam" id="PF24237">
    <property type="entry name" value="INO80E"/>
    <property type="match status" value="1"/>
</dbReference>
<evidence type="ECO:0000259" key="2">
    <source>
        <dbReference type="Pfam" id="PF24237"/>
    </source>
</evidence>
<gene>
    <name evidence="3" type="ORF">GHT06_022779</name>
</gene>
<organism evidence="3 4">
    <name type="scientific">Daphnia sinensis</name>
    <dbReference type="NCBI Taxonomy" id="1820382"/>
    <lineage>
        <taxon>Eukaryota</taxon>
        <taxon>Metazoa</taxon>
        <taxon>Ecdysozoa</taxon>
        <taxon>Arthropoda</taxon>
        <taxon>Crustacea</taxon>
        <taxon>Branchiopoda</taxon>
        <taxon>Diplostraca</taxon>
        <taxon>Cladocera</taxon>
        <taxon>Anomopoda</taxon>
        <taxon>Daphniidae</taxon>
        <taxon>Daphnia</taxon>
        <taxon>Daphnia similis group</taxon>
    </lineage>
</organism>
<sequence length="133" mass="14997">MSNSAGVKKPSKANYKLKYKLLKRCVKEIVLENAALCDRASEMQHQILVAQEERKFLWKKYTATQGNNFISEDMLMNSGAPSQSATEQKKTRRTPTQKTSSSSKPRQSLSSRQKQKRKLDETLSNDTATLANG</sequence>
<dbReference type="Proteomes" id="UP000820818">
    <property type="component" value="Linkage Group LG10"/>
</dbReference>
<accession>A0AAD5KYM6</accession>
<name>A0AAD5KYM6_9CRUS</name>
<keyword evidence="4" id="KW-1185">Reference proteome</keyword>
<feature type="compositionally biased region" description="Polar residues" evidence="1">
    <location>
        <begin position="122"/>
        <end position="133"/>
    </location>
</feature>
<feature type="domain" description="INO80 complex subunit E N-terminal" evidence="2">
    <location>
        <begin position="14"/>
        <end position="57"/>
    </location>
</feature>
<evidence type="ECO:0000313" key="4">
    <source>
        <dbReference type="Proteomes" id="UP000820818"/>
    </source>
</evidence>
<comment type="caution">
    <text evidence="3">The sequence shown here is derived from an EMBL/GenBank/DDBJ whole genome shotgun (WGS) entry which is preliminary data.</text>
</comment>
<reference evidence="3 4" key="1">
    <citation type="submission" date="2022-05" db="EMBL/GenBank/DDBJ databases">
        <title>A multi-omics perspective on studying reproductive biology in Daphnia sinensis.</title>
        <authorList>
            <person name="Jia J."/>
        </authorList>
    </citation>
    <scope>NUCLEOTIDE SEQUENCE [LARGE SCALE GENOMIC DNA]</scope>
    <source>
        <strain evidence="3 4">WSL</strain>
    </source>
</reference>
<dbReference type="InterPro" id="IPR056515">
    <property type="entry name" value="INO80E_N"/>
</dbReference>